<reference evidence="1" key="1">
    <citation type="submission" date="2018-02" db="EMBL/GenBank/DDBJ databases">
        <title>Rhizophora mucronata_Transcriptome.</title>
        <authorList>
            <person name="Meera S.P."/>
            <person name="Sreeshan A."/>
            <person name="Augustine A."/>
        </authorList>
    </citation>
    <scope>NUCLEOTIDE SEQUENCE</scope>
    <source>
        <tissue evidence="1">Leaf</tissue>
    </source>
</reference>
<name>A0A2P2LPT1_RHIMU</name>
<evidence type="ECO:0000313" key="1">
    <source>
        <dbReference type="EMBL" id="MBX19972.1"/>
    </source>
</evidence>
<accession>A0A2P2LPT1</accession>
<protein>
    <submittedName>
        <fullName evidence="1">Uncharacterized protein MANES_17G043100</fullName>
    </submittedName>
</protein>
<proteinExistence type="predicted"/>
<organism evidence="1">
    <name type="scientific">Rhizophora mucronata</name>
    <name type="common">Asiatic mangrove</name>
    <dbReference type="NCBI Taxonomy" id="61149"/>
    <lineage>
        <taxon>Eukaryota</taxon>
        <taxon>Viridiplantae</taxon>
        <taxon>Streptophyta</taxon>
        <taxon>Embryophyta</taxon>
        <taxon>Tracheophyta</taxon>
        <taxon>Spermatophyta</taxon>
        <taxon>Magnoliopsida</taxon>
        <taxon>eudicotyledons</taxon>
        <taxon>Gunneridae</taxon>
        <taxon>Pentapetalae</taxon>
        <taxon>rosids</taxon>
        <taxon>fabids</taxon>
        <taxon>Malpighiales</taxon>
        <taxon>Rhizophoraceae</taxon>
        <taxon>Rhizophora</taxon>
    </lineage>
</organism>
<dbReference type="AlphaFoldDB" id="A0A2P2LPT1"/>
<dbReference type="EMBL" id="GGEC01039488">
    <property type="protein sequence ID" value="MBX19972.1"/>
    <property type="molecule type" value="Transcribed_RNA"/>
</dbReference>
<sequence length="78" mass="8922">MIDSIGSPPLRKNDNLTVYGLTSTDHLYKEPLWAFFDSHETFYGVEWSSQPWGEKVDDKDDVSQLALVLNLDETLQFG</sequence>